<comment type="subunit">
    <text evidence="2 10">Homodimer.</text>
</comment>
<dbReference type="GO" id="GO:0000407">
    <property type="term" value="C:phagophore assembly site"/>
    <property type="evidence" value="ECO:0000318"/>
    <property type="project" value="GO_Central"/>
</dbReference>
<dbReference type="InParanoid" id="G5EBK4"/>
<dbReference type="CDD" id="cd01486">
    <property type="entry name" value="Apg7"/>
    <property type="match status" value="1"/>
</dbReference>
<evidence type="ECO:0000256" key="10">
    <source>
        <dbReference type="RuleBase" id="RU366022"/>
    </source>
</evidence>
<dbReference type="OMA" id="RQIWDAI"/>
<comment type="function">
    <text evidence="10">E1-like activating enzyme involved in the 2 ubiquitin-like systems required for autophagy.</text>
</comment>
<dbReference type="Gene3D" id="3.40.50.720">
    <property type="entry name" value="NAD(P)-binding Rossmann-like Domain"/>
    <property type="match status" value="1"/>
</dbReference>
<accession>G5EBK4</accession>
<dbReference type="KEGG" id="cel:CELE_M7.5"/>
<feature type="domain" description="Ubiquitin-like modifier-activating enzyme Atg7 N-terminal" evidence="12">
    <location>
        <begin position="3"/>
        <end position="290"/>
    </location>
</feature>
<dbReference type="GO" id="GO:0019779">
    <property type="term" value="F:Atg8 activating enzyme activity"/>
    <property type="evidence" value="ECO:0000318"/>
    <property type="project" value="GO_Central"/>
</dbReference>
<dbReference type="InterPro" id="IPR042522">
    <property type="entry name" value="Atg7_N_1"/>
</dbReference>
<dbReference type="PANTHER" id="PTHR10953:SF3">
    <property type="entry name" value="UBIQUITIN-LIKE MODIFIER-ACTIVATING ENZYME ATG7"/>
    <property type="match status" value="1"/>
</dbReference>
<feature type="domain" description="THIF-type NAD/FAD binding fold" evidence="11">
    <location>
        <begin position="311"/>
        <end position="553"/>
    </location>
</feature>
<dbReference type="GO" id="GO:0000423">
    <property type="term" value="P:mitophagy"/>
    <property type="evidence" value="ECO:0000318"/>
    <property type="project" value="GO_Central"/>
</dbReference>
<evidence type="ECO:0000256" key="8">
    <source>
        <dbReference type="ARBA" id="ARBA00023006"/>
    </source>
</evidence>
<gene>
    <name evidence="13 15" type="primary">atg-7</name>
    <name evidence="13" type="ORF">CELE_M7.5</name>
    <name evidence="15" type="ORF">M7.5</name>
</gene>
<dbReference type="Pfam" id="PF16420">
    <property type="entry name" value="ATG7_N"/>
    <property type="match status" value="1"/>
</dbReference>
<keyword evidence="7 10" id="KW-0653">Protein transport</keyword>
<keyword evidence="5 10" id="KW-0963">Cytoplasm</keyword>
<comment type="subcellular location">
    <subcellularLocation>
        <location evidence="10">Cytoplasm</location>
    </subcellularLocation>
    <subcellularLocation>
        <location evidence="10">Preautophagosomal structure</location>
    </subcellularLocation>
</comment>
<dbReference type="CTD" id="178005"/>
<dbReference type="GO" id="GO:0040024">
    <property type="term" value="P:dauer larval development"/>
    <property type="evidence" value="ECO:0000316"/>
    <property type="project" value="WormBase"/>
</dbReference>
<evidence type="ECO:0000256" key="2">
    <source>
        <dbReference type="ARBA" id="ARBA00011738"/>
    </source>
</evidence>
<dbReference type="AlphaFoldDB" id="G5EBK4"/>
<evidence type="ECO:0007829" key="16">
    <source>
        <dbReference type="PeptideAtlas" id="G5EBK4"/>
    </source>
</evidence>
<keyword evidence="6 10" id="KW-0833">Ubl conjugation pathway</keyword>
<evidence type="ECO:0000256" key="3">
    <source>
        <dbReference type="ARBA" id="ARBA00017647"/>
    </source>
</evidence>
<dbReference type="eggNOG" id="KOG2337">
    <property type="taxonomic scope" value="Eukaryota"/>
</dbReference>
<keyword evidence="4 10" id="KW-0813">Transport</keyword>
<dbReference type="GO" id="GO:0032446">
    <property type="term" value="P:protein modification by small protein conjugation"/>
    <property type="evidence" value="ECO:0000318"/>
    <property type="project" value="GO_Central"/>
</dbReference>
<comment type="similarity">
    <text evidence="1 10">Belongs to the ATG7 family.</text>
</comment>
<dbReference type="InterPro" id="IPR032197">
    <property type="entry name" value="Atg7_N"/>
</dbReference>
<dbReference type="PaxDb" id="6239-M7.5"/>
<evidence type="ECO:0000313" key="14">
    <source>
        <dbReference type="Proteomes" id="UP000001940"/>
    </source>
</evidence>
<dbReference type="GO" id="GO:2000786">
    <property type="term" value="P:positive regulation of autophagosome assembly"/>
    <property type="evidence" value="ECO:0000315"/>
    <property type="project" value="UniProtKB"/>
</dbReference>
<name>G5EBK4_CAEEL</name>
<dbReference type="PANTHER" id="PTHR10953">
    <property type="entry name" value="UBIQUITIN-ACTIVATING ENZYME E1"/>
    <property type="match status" value="1"/>
</dbReference>
<dbReference type="NCBIfam" id="TIGR01381">
    <property type="entry name" value="E1_like_apg7"/>
    <property type="match status" value="1"/>
</dbReference>
<dbReference type="GO" id="GO:0005737">
    <property type="term" value="C:cytoplasm"/>
    <property type="evidence" value="ECO:0000318"/>
    <property type="project" value="GO_Central"/>
</dbReference>
<dbReference type="RefSeq" id="NP_502064.1">
    <property type="nucleotide sequence ID" value="NM_069663.6"/>
</dbReference>
<dbReference type="STRING" id="6239.M7.5.1"/>
<keyword evidence="14" id="KW-1185">Reference proteome</keyword>
<dbReference type="GeneID" id="178005"/>
<dbReference type="FunCoup" id="G5EBK4">
    <property type="interactions" value="2295"/>
</dbReference>
<dbReference type="GO" id="GO:0009792">
    <property type="term" value="P:embryo development ending in birth or egg hatching"/>
    <property type="evidence" value="ECO:0000316"/>
    <property type="project" value="WormBase"/>
</dbReference>
<sequence length="647" mass="72371">MATFVPFVTCLDTGFWNEVNKKKLNDWKLDETPKCISSQLSLHQTEGFKCHLSLSYDSLSSLESTTGLSMSGTLLLYNTIESFKMVDKSDLIRSEAEKIWESITTRKWLQNPRLLSQFFIIAFADLKKFKYYYWTCVPALVYPSEIKQEITPLSSLGADHKILFDFYRKNNFPIFLYSKQSSKMLELSELENNTNPDEICVVVADPSPVAYSAGWMVRNVLAAVAHLHPTWKHCHIISLRSADSIGIKYTWTLPSAECSADGAQNAVPKAVGWERNANDKLQPISVDLSKEFDPKILMERSVDLNLSLIKWRLHPDIQLERYSQLKVLILGAGTLGCNIARCLIGWGVRHISFLDNSTVSYNNPVRQSLSEFEDARLGRGKAETAQAAIQRIFPSIQATAHRLTVPMPGHSIDEKDVPELEKDIAKLEQLVKDHDVVFLALDSREARWLPTVLASRHKKIAISVAIGFDTYVIIRHGIGSRSESVSDVSSSDSVPYSQLSCYFCSDVTAPGNSTFDRTLDQQCTVARPGTSMIASGIAVELLSSVLQYPDPLKTPASHDDNTTVLGAAPHQIRGFLGRFQQILPSVKRFDQCVACGDAIAAQFQQNGWKFVRDVMNSPGRLEEVTGLDELQNSVNAIDIDFEDDEDF</sequence>
<dbReference type="Bgee" id="WBGene00010882">
    <property type="expression patterns" value="Expressed in embryo and 4 other cell types or tissues"/>
</dbReference>
<dbReference type="SUPFAM" id="SSF69572">
    <property type="entry name" value="Activating enzymes of the ubiquitin-like proteins"/>
    <property type="match status" value="1"/>
</dbReference>
<proteinExistence type="evidence at protein level"/>
<dbReference type="Proteomes" id="UP000001940">
    <property type="component" value="Chromosome IV"/>
</dbReference>
<feature type="active site" description="Glycyl thioester intermediate" evidence="9">
    <location>
        <position position="523"/>
    </location>
</feature>
<dbReference type="GO" id="GO:0015031">
    <property type="term" value="P:protein transport"/>
    <property type="evidence" value="ECO:0007669"/>
    <property type="project" value="UniProtKB-UniRule"/>
</dbReference>
<evidence type="ECO:0000259" key="12">
    <source>
        <dbReference type="Pfam" id="PF16420"/>
    </source>
</evidence>
<dbReference type="Pfam" id="PF00899">
    <property type="entry name" value="ThiF"/>
    <property type="match status" value="1"/>
</dbReference>
<dbReference type="PeptideAtlas" id="G5EBK4"/>
<dbReference type="EMBL" id="BX284604">
    <property type="protein sequence ID" value="CAA92753.1"/>
    <property type="molecule type" value="Genomic_DNA"/>
</dbReference>
<dbReference type="Reactome" id="R-CEL-6798695">
    <property type="pathway name" value="Neutrophil degranulation"/>
</dbReference>
<dbReference type="GO" id="GO:0008340">
    <property type="term" value="P:determination of adult lifespan"/>
    <property type="evidence" value="ECO:0000316"/>
    <property type="project" value="WormBase"/>
</dbReference>
<dbReference type="GO" id="GO:0019778">
    <property type="term" value="F:Atg12 activating enzyme activity"/>
    <property type="evidence" value="ECO:0000318"/>
    <property type="project" value="GO_Central"/>
</dbReference>
<dbReference type="InterPro" id="IPR042523">
    <property type="entry name" value="Atg7_N_2"/>
</dbReference>
<dbReference type="GO" id="GO:0000045">
    <property type="term" value="P:autophagosome assembly"/>
    <property type="evidence" value="ECO:0000318"/>
    <property type="project" value="GO_Central"/>
</dbReference>
<evidence type="ECO:0000259" key="11">
    <source>
        <dbReference type="Pfam" id="PF00899"/>
    </source>
</evidence>
<organism evidence="13 14">
    <name type="scientific">Caenorhabditis elegans</name>
    <dbReference type="NCBI Taxonomy" id="6239"/>
    <lineage>
        <taxon>Eukaryota</taxon>
        <taxon>Metazoa</taxon>
        <taxon>Ecdysozoa</taxon>
        <taxon>Nematoda</taxon>
        <taxon>Chromadorea</taxon>
        <taxon>Rhabditida</taxon>
        <taxon>Rhabditina</taxon>
        <taxon>Rhabditomorpha</taxon>
        <taxon>Rhabditoidea</taxon>
        <taxon>Rhabditidae</taxon>
        <taxon>Peloderinae</taxon>
        <taxon>Caenorhabditis</taxon>
    </lineage>
</organism>
<dbReference type="InterPro" id="IPR035985">
    <property type="entry name" value="Ubiquitin-activating_enz"/>
</dbReference>
<dbReference type="AGR" id="WB:WBGene00010882"/>
<dbReference type="HOGENOM" id="CLU_012998_1_0_1"/>
<evidence type="ECO:0000256" key="5">
    <source>
        <dbReference type="ARBA" id="ARBA00022490"/>
    </source>
</evidence>
<dbReference type="FunFam" id="3.40.50.720:FF:000395">
    <property type="entry name" value="ubiquitin-like modifier-activating enzyme ATG7"/>
    <property type="match status" value="1"/>
</dbReference>
<keyword evidence="16" id="KW-1267">Proteomics identification</keyword>
<reference evidence="13 14" key="1">
    <citation type="journal article" date="1998" name="Science">
        <title>Genome sequence of the nematode C. elegans: a platform for investigating biology.</title>
        <authorList>
            <consortium name="The C. elegans sequencing consortium"/>
            <person name="Sulson J.E."/>
            <person name="Waterston R."/>
        </authorList>
    </citation>
    <scope>NUCLEOTIDE SEQUENCE [LARGE SCALE GENOMIC DNA]</scope>
    <source>
        <strain evidence="13 14">Bristol N2</strain>
    </source>
</reference>
<dbReference type="Gene3D" id="3.40.140.70">
    <property type="entry name" value="Ubiquitin-like modifier-activating enzyme ATG7 N-terminal domain"/>
    <property type="match status" value="1"/>
</dbReference>
<dbReference type="OrthoDB" id="338614at2759"/>
<dbReference type="PIR" id="T23829">
    <property type="entry name" value="T23829"/>
</dbReference>
<dbReference type="SMR" id="G5EBK4"/>
<dbReference type="WormBase" id="M7.5">
    <property type="protein sequence ID" value="CE18887"/>
    <property type="gene ID" value="WBGene00010882"/>
    <property type="gene designation" value="atg-7"/>
</dbReference>
<dbReference type="PhylomeDB" id="G5EBK4"/>
<dbReference type="GO" id="GO:0006995">
    <property type="term" value="P:cellular response to nitrogen starvation"/>
    <property type="evidence" value="ECO:0000318"/>
    <property type="project" value="GO_Central"/>
</dbReference>
<dbReference type="InterPro" id="IPR000594">
    <property type="entry name" value="ThiF_NAD_FAD-bd"/>
</dbReference>
<evidence type="ECO:0000256" key="9">
    <source>
        <dbReference type="PIRSR" id="PIRSR606285-1"/>
    </source>
</evidence>
<dbReference type="GO" id="GO:0034727">
    <property type="term" value="P:piecemeal microautophagy of the nucleus"/>
    <property type="evidence" value="ECO:0000318"/>
    <property type="project" value="GO_Central"/>
</dbReference>
<evidence type="ECO:0000256" key="1">
    <source>
        <dbReference type="ARBA" id="ARBA00010931"/>
    </source>
</evidence>
<dbReference type="IntAct" id="G5EBK4">
    <property type="interactions" value="3"/>
</dbReference>
<dbReference type="GO" id="GO:0030163">
    <property type="term" value="P:protein catabolic process"/>
    <property type="evidence" value="ECO:0000315"/>
    <property type="project" value="WormBase"/>
</dbReference>
<dbReference type="FunFam" id="3.40.140.100:FF:000008">
    <property type="entry name" value="AuTophaGy (Yeast Atg homolog)"/>
    <property type="match status" value="1"/>
</dbReference>
<dbReference type="GO" id="GO:0006914">
    <property type="term" value="P:autophagy"/>
    <property type="evidence" value="ECO:0000316"/>
    <property type="project" value="WormBase"/>
</dbReference>
<evidence type="ECO:0000256" key="6">
    <source>
        <dbReference type="ARBA" id="ARBA00022786"/>
    </source>
</evidence>
<evidence type="ECO:0000256" key="4">
    <source>
        <dbReference type="ARBA" id="ARBA00022448"/>
    </source>
</evidence>
<dbReference type="InterPro" id="IPR006285">
    <property type="entry name" value="Atg7"/>
</dbReference>
<dbReference type="Gene3D" id="3.40.140.100">
    <property type="entry name" value="Ubiquitin-like modifier-activating enzyme ATG7 C-terminal domain"/>
    <property type="match status" value="1"/>
</dbReference>
<keyword evidence="8 10" id="KW-0072">Autophagy</keyword>
<evidence type="ECO:0000313" key="13">
    <source>
        <dbReference type="EMBL" id="CAA92753.1"/>
    </source>
</evidence>
<dbReference type="InterPro" id="IPR045886">
    <property type="entry name" value="ThiF/MoeB/HesA"/>
</dbReference>
<dbReference type="Reactome" id="R-CEL-983168">
    <property type="pathway name" value="Antigen processing: Ubiquitination &amp; Proteasome degradation"/>
</dbReference>
<evidence type="ECO:0000256" key="7">
    <source>
        <dbReference type="ARBA" id="ARBA00022927"/>
    </source>
</evidence>
<dbReference type="Reactome" id="R-CEL-1632852">
    <property type="pathway name" value="Macroautophagy"/>
</dbReference>
<evidence type="ECO:0000313" key="15">
    <source>
        <dbReference type="WormBase" id="M7.5"/>
    </source>
</evidence>
<protein>
    <recommendedName>
        <fullName evidence="3 10">Ubiquitin-like modifier-activating enzyme ATG7</fullName>
    </recommendedName>
    <alternativeName>
        <fullName evidence="10">Autophagy-related protein 7</fullName>
    </alternativeName>
</protein>